<keyword evidence="6 9" id="KW-1133">Transmembrane helix</keyword>
<feature type="transmembrane region" description="Helical" evidence="9">
    <location>
        <begin position="384"/>
        <end position="406"/>
    </location>
</feature>
<evidence type="ECO:0000256" key="5">
    <source>
        <dbReference type="ARBA" id="ARBA00022927"/>
    </source>
</evidence>
<feature type="transmembrane region" description="Helical" evidence="9">
    <location>
        <begin position="54"/>
        <end position="76"/>
    </location>
</feature>
<dbReference type="InterPro" id="IPR002208">
    <property type="entry name" value="SecY/SEC61-alpha"/>
</dbReference>
<accession>A0ABV2BDP4</accession>
<feature type="transmembrane region" description="Helical" evidence="9">
    <location>
        <begin position="356"/>
        <end position="378"/>
    </location>
</feature>
<evidence type="ECO:0000256" key="1">
    <source>
        <dbReference type="ARBA" id="ARBA00004141"/>
    </source>
</evidence>
<dbReference type="PROSITE" id="PS00756">
    <property type="entry name" value="SECY_2"/>
    <property type="match status" value="1"/>
</dbReference>
<dbReference type="Gene3D" id="1.10.3370.10">
    <property type="entry name" value="SecY subunit domain"/>
    <property type="match status" value="1"/>
</dbReference>
<evidence type="ECO:0000256" key="4">
    <source>
        <dbReference type="ARBA" id="ARBA00022692"/>
    </source>
</evidence>
<keyword evidence="12" id="KW-1185">Reference proteome</keyword>
<organism evidence="11 12">
    <name type="scientific">Lactobacillus crispatus</name>
    <dbReference type="NCBI Taxonomy" id="47770"/>
    <lineage>
        <taxon>Bacteria</taxon>
        <taxon>Bacillati</taxon>
        <taxon>Bacillota</taxon>
        <taxon>Bacilli</taxon>
        <taxon>Lactobacillales</taxon>
        <taxon>Lactobacillaceae</taxon>
        <taxon>Lactobacillus</taxon>
    </lineage>
</organism>
<comment type="subcellular location">
    <subcellularLocation>
        <location evidence="9">Cell membrane</location>
        <topology evidence="9">Multi-pass membrane protein</topology>
    </subcellularLocation>
    <subcellularLocation>
        <location evidence="1">Membrane</location>
        <topology evidence="1">Multi-pass membrane protein</topology>
    </subcellularLocation>
</comment>
<dbReference type="SUPFAM" id="SSF103491">
    <property type="entry name" value="Preprotein translocase SecY subunit"/>
    <property type="match status" value="1"/>
</dbReference>
<evidence type="ECO:0000256" key="3">
    <source>
        <dbReference type="ARBA" id="ARBA00022448"/>
    </source>
</evidence>
<dbReference type="RefSeq" id="WP_133476453.1">
    <property type="nucleotide sequence ID" value="NZ_JBETVU010000013.1"/>
</dbReference>
<evidence type="ECO:0000256" key="8">
    <source>
        <dbReference type="ARBA" id="ARBA00023136"/>
    </source>
</evidence>
<evidence type="ECO:0000256" key="6">
    <source>
        <dbReference type="ARBA" id="ARBA00022989"/>
    </source>
</evidence>
<dbReference type="InterPro" id="IPR023201">
    <property type="entry name" value="SecY_dom_sf"/>
</dbReference>
<feature type="transmembrane region" description="Helical" evidence="9">
    <location>
        <begin position="145"/>
        <end position="165"/>
    </location>
</feature>
<keyword evidence="3 9" id="KW-0813">Transport</keyword>
<keyword evidence="4 9" id="KW-0812">Transmembrane</keyword>
<sequence>MRKIRSVFDSPITKRVLWTIGILIIFRALAYVTIPGVDSKQLAQLSNNSSLTMLSMFSGGGFDNYSIMSMGVTAYITSQIIVQMLQADVIPILTQWSKEGQTGRHKLDQLTRTVTLILGAVQALGITIGINSLSGNKFMLHNDFFTYLVVTVLMTTGTFIAMFLADQITENGLGNGVSVIIAAGILVRFPKMINELIKGVTYGTNVNWVRFAEIILGAVLLTLLIVWFTRSELRIPVQYARRASLTGKESYIPLKIIVPGVIPIIFASTIMAIPQNILMFFNMSQGSAWYRVIETFFTLSTTSGVLIYGILIVLFNYFYSIVQIEPDKFAENLQKQEAYIPNVYPGVRTSDYIKNILNYLSLPGSTFLALVSIVPLVASNRISSSLQVGLSGSSLLIITGVLIEIGRQLNGLQLKKEYGQLMNKEYHFDD</sequence>
<gene>
    <name evidence="9 11" type="primary">secY</name>
    <name evidence="11" type="ORF">ABVC42_14230</name>
</gene>
<keyword evidence="7 9" id="KW-0811">Translocation</keyword>
<feature type="transmembrane region" description="Helical" evidence="9">
    <location>
        <begin position="250"/>
        <end position="273"/>
    </location>
</feature>
<dbReference type="Proteomes" id="UP001434419">
    <property type="component" value="Unassembled WGS sequence"/>
</dbReference>
<comment type="subunit">
    <text evidence="9">Component of the Sec protein translocase complex. Heterotrimer consisting of SecY, SecE and SecG subunits. The heterotrimers can form oligomers, although 1 heterotrimer is thought to be able to translocate proteins. Interacts with the ribosome. Interacts with SecDF, and other proteins may be involved. Interacts with SecA.</text>
</comment>
<keyword evidence="5 9" id="KW-0653">Protein transport</keyword>
<feature type="transmembrane region" description="Helical" evidence="9">
    <location>
        <begin position="293"/>
        <end position="319"/>
    </location>
</feature>
<comment type="similarity">
    <text evidence="2 9 10">Belongs to the SecY/SEC61-alpha family.</text>
</comment>
<feature type="transmembrane region" description="Helical" evidence="9">
    <location>
        <begin position="172"/>
        <end position="189"/>
    </location>
</feature>
<reference evidence="11" key="1">
    <citation type="submission" date="2024-06" db="EMBL/GenBank/DDBJ databases">
        <title>Vaginal Lactobacillus fatty acid response mechanisms reveal a metabolite-targeted strategy for bacterial vaginosis treatment.</title>
        <authorList>
            <person name="Zhu M."/>
            <person name="Blainey P.C."/>
            <person name="Bloom S.M."/>
            <person name="Kwon D.S."/>
        </authorList>
    </citation>
    <scope>NUCLEOTIDE SEQUENCE</scope>
    <source>
        <strain evidence="11">194_F1_1</strain>
    </source>
</reference>
<name>A0ABV2BDP4_9LACO</name>
<proteinExistence type="inferred from homology"/>
<feature type="transmembrane region" description="Helical" evidence="9">
    <location>
        <begin position="209"/>
        <end position="229"/>
    </location>
</feature>
<dbReference type="PRINTS" id="PR00303">
    <property type="entry name" value="SECYTRNLCASE"/>
</dbReference>
<dbReference type="InterPro" id="IPR026593">
    <property type="entry name" value="SecY"/>
</dbReference>
<evidence type="ECO:0000256" key="7">
    <source>
        <dbReference type="ARBA" id="ARBA00023010"/>
    </source>
</evidence>
<dbReference type="PANTHER" id="PTHR10906">
    <property type="entry name" value="SECY/SEC61-ALPHA FAMILY MEMBER"/>
    <property type="match status" value="1"/>
</dbReference>
<dbReference type="NCBIfam" id="TIGR00967">
    <property type="entry name" value="3a0501s007"/>
    <property type="match status" value="1"/>
</dbReference>
<dbReference type="InterPro" id="IPR030659">
    <property type="entry name" value="SecY_CS"/>
</dbReference>
<feature type="transmembrane region" description="Helical" evidence="9">
    <location>
        <begin position="16"/>
        <end position="34"/>
    </location>
</feature>
<keyword evidence="9" id="KW-1003">Cell membrane</keyword>
<dbReference type="PIRSF" id="PIRSF004557">
    <property type="entry name" value="SecY"/>
    <property type="match status" value="1"/>
</dbReference>
<dbReference type="EMBL" id="JBETVU010000013">
    <property type="protein sequence ID" value="MES5150990.1"/>
    <property type="molecule type" value="Genomic_DNA"/>
</dbReference>
<comment type="caution">
    <text evidence="11">The sequence shown here is derived from an EMBL/GenBank/DDBJ whole genome shotgun (WGS) entry which is preliminary data.</text>
</comment>
<feature type="transmembrane region" description="Helical" evidence="9">
    <location>
        <begin position="114"/>
        <end position="133"/>
    </location>
</feature>
<dbReference type="HAMAP" id="MF_01465">
    <property type="entry name" value="SecY"/>
    <property type="match status" value="1"/>
</dbReference>
<evidence type="ECO:0000256" key="2">
    <source>
        <dbReference type="ARBA" id="ARBA00005751"/>
    </source>
</evidence>
<evidence type="ECO:0000256" key="10">
    <source>
        <dbReference type="RuleBase" id="RU004349"/>
    </source>
</evidence>
<dbReference type="Pfam" id="PF00344">
    <property type="entry name" value="SecY"/>
    <property type="match status" value="1"/>
</dbReference>
<evidence type="ECO:0000313" key="12">
    <source>
        <dbReference type="Proteomes" id="UP001434419"/>
    </source>
</evidence>
<evidence type="ECO:0000313" key="11">
    <source>
        <dbReference type="EMBL" id="MES5150990.1"/>
    </source>
</evidence>
<comment type="function">
    <text evidence="9">The central subunit of the protein translocation channel SecYEG. Consists of two halves formed by TMs 1-5 and 6-10. These two domains form a lateral gate at the front which open onto the bilayer between TMs 2 and 7, and are clamped together by SecE at the back. The channel is closed by both a pore ring composed of hydrophobic SecY resides and a short helix (helix 2A) on the extracellular side of the membrane which forms a plug. The plug probably moves laterally to allow the channel to open. The ring and the pore may move independently.</text>
</comment>
<protein>
    <recommendedName>
        <fullName evidence="9">Protein translocase subunit SecY</fullName>
    </recommendedName>
</protein>
<keyword evidence="8 9" id="KW-0472">Membrane</keyword>
<evidence type="ECO:0000256" key="9">
    <source>
        <dbReference type="HAMAP-Rule" id="MF_01465"/>
    </source>
</evidence>